<dbReference type="EC" id="3.6.1.45" evidence="4"/>
<gene>
    <name evidence="4" type="primary">ushA</name>
    <name evidence="4" type="ORF">AMST5_02113</name>
</gene>
<dbReference type="EMBL" id="OY288114">
    <property type="protein sequence ID" value="CAJ0869175.1"/>
    <property type="molecule type" value="Genomic_DNA"/>
</dbReference>
<accession>A0AA48RE84</accession>
<dbReference type="InterPro" id="IPR036907">
    <property type="entry name" value="5'-Nucleotdase_C_sf"/>
</dbReference>
<name>A0AA48RE84_9ZZZZ</name>
<dbReference type="PANTHER" id="PTHR11575">
    <property type="entry name" value="5'-NUCLEOTIDASE-RELATED"/>
    <property type="match status" value="1"/>
</dbReference>
<feature type="domain" description="Calcineurin-like phosphoesterase" evidence="2">
    <location>
        <begin position="32"/>
        <end position="230"/>
    </location>
</feature>
<dbReference type="Pfam" id="PF02872">
    <property type="entry name" value="5_nucleotid_C"/>
    <property type="match status" value="1"/>
</dbReference>
<dbReference type="Gene3D" id="3.90.780.10">
    <property type="entry name" value="5'-Nucleotidase, C-terminal domain"/>
    <property type="match status" value="1"/>
</dbReference>
<dbReference type="AlphaFoldDB" id="A0AA48RE84"/>
<organism evidence="4">
    <name type="scientific">freshwater sediment metagenome</name>
    <dbReference type="NCBI Taxonomy" id="556182"/>
    <lineage>
        <taxon>unclassified sequences</taxon>
        <taxon>metagenomes</taxon>
        <taxon>ecological metagenomes</taxon>
    </lineage>
</organism>
<evidence type="ECO:0000313" key="4">
    <source>
        <dbReference type="EMBL" id="CAJ0869175.1"/>
    </source>
</evidence>
<dbReference type="InterPro" id="IPR006179">
    <property type="entry name" value="5_nucleotidase/apyrase"/>
</dbReference>
<evidence type="ECO:0000259" key="3">
    <source>
        <dbReference type="Pfam" id="PF02872"/>
    </source>
</evidence>
<keyword evidence="1" id="KW-0732">Signal</keyword>
<feature type="domain" description="5'-Nucleotidase C-terminal" evidence="3">
    <location>
        <begin position="308"/>
        <end position="462"/>
    </location>
</feature>
<dbReference type="Gene3D" id="3.60.21.10">
    <property type="match status" value="1"/>
</dbReference>
<evidence type="ECO:0000256" key="1">
    <source>
        <dbReference type="ARBA" id="ARBA00022729"/>
    </source>
</evidence>
<dbReference type="GO" id="GO:0008768">
    <property type="term" value="F:UDP-sugar diphosphatase activity"/>
    <property type="evidence" value="ECO:0007669"/>
    <property type="project" value="UniProtKB-EC"/>
</dbReference>
<dbReference type="EC" id="3.1.3.5" evidence="4"/>
<dbReference type="SUPFAM" id="SSF55816">
    <property type="entry name" value="5'-nucleotidase (syn. UDP-sugar hydrolase), C-terminal domain"/>
    <property type="match status" value="1"/>
</dbReference>
<dbReference type="InterPro" id="IPR004843">
    <property type="entry name" value="Calcineurin-like_PHP"/>
</dbReference>
<reference evidence="4" key="1">
    <citation type="submission" date="2023-07" db="EMBL/GenBank/DDBJ databases">
        <authorList>
            <person name="Pelsma A.J. K."/>
        </authorList>
    </citation>
    <scope>NUCLEOTIDE SEQUENCE</scope>
</reference>
<dbReference type="Pfam" id="PF00149">
    <property type="entry name" value="Metallophos"/>
    <property type="match status" value="1"/>
</dbReference>
<dbReference type="InterPro" id="IPR029052">
    <property type="entry name" value="Metallo-depent_PP-like"/>
</dbReference>
<protein>
    <submittedName>
        <fullName evidence="4">5'-nucleotidase / UDP-sugar diphosphatase</fullName>
        <ecNumber evidence="4">3.1.3.5</ecNumber>
        <ecNumber evidence="4">3.6.1.45</ecNumber>
    </submittedName>
</protein>
<proteinExistence type="predicted"/>
<dbReference type="InterPro" id="IPR008334">
    <property type="entry name" value="5'-Nucleotdase_C"/>
</dbReference>
<dbReference type="SUPFAM" id="SSF56300">
    <property type="entry name" value="Metallo-dependent phosphatases"/>
    <property type="match status" value="1"/>
</dbReference>
<dbReference type="PRINTS" id="PR01607">
    <property type="entry name" value="APYRASEFAMLY"/>
</dbReference>
<dbReference type="PANTHER" id="PTHR11575:SF48">
    <property type="entry name" value="5'-NUCLEOTIDASE"/>
    <property type="match status" value="1"/>
</dbReference>
<dbReference type="GO" id="GO:0008253">
    <property type="term" value="F:5'-nucleotidase activity"/>
    <property type="evidence" value="ECO:0007669"/>
    <property type="project" value="UniProtKB-EC"/>
</dbReference>
<dbReference type="GO" id="GO:0009166">
    <property type="term" value="P:nucleotide catabolic process"/>
    <property type="evidence" value="ECO:0007669"/>
    <property type="project" value="InterPro"/>
</dbReference>
<sequence>MGRFMRRLAALALLLLAAASPAVSAERKVSATLLVFSDIYEMSEQNGRGGFARVAGVLAAERAKSGNTLVAFAGDTLSPSLLSSLDKGAHIIDLHNRTKIDVFTPGNHEFDFGEDVFRTRMAELQAIRLAANLRDKDGKPLPGFADNKIFVMDGVKIGVFGLTEDESAKRSNTGTLRVSSAVETARAQARRLRDAGADLVVAVTHSDWKDDLRLAKTGDIDVILSGHDHNLAVFYDGHTAIAETQADGAQVVAVDLTITITGADDARRVGWTPKFRVIDTADATPDAAVAARVAEIAASMDKGLDEPIGVTQTQLDARKASVRGRETALGDFLADSMRARTGADVAIVNGGAIRGDAIIEAGSRLSRKTVLAALPFANRLVTVELSGADLRAALESAFSRLDNDAGRFAQISGARVVVRRDAVPGSRLISVTIDGKPLDDARVYKVATNDYLAAGKDGYGAFLRATPLVAGDAAPLLSAVVIEEIRKSGAIAPAEDGRIEIR</sequence>
<keyword evidence="4" id="KW-0378">Hydrolase</keyword>
<evidence type="ECO:0000259" key="2">
    <source>
        <dbReference type="Pfam" id="PF00149"/>
    </source>
</evidence>